<gene>
    <name evidence="1" type="ORF">OPV22_033460</name>
</gene>
<protein>
    <submittedName>
        <fullName evidence="1">Uncharacterized protein</fullName>
    </submittedName>
</protein>
<accession>A0AAV8PUD5</accession>
<sequence length="109" mass="12585">MRRSRRCEGINEMWILHRNISDNRVELDKDKEQAGNGAHQLHSTPFPVNPNKRGLMVCCSHLRSSVNCDIAALGSPLETDRFFHQDHRPNTALQLLFVLVHPSRHSRCY</sequence>
<organism evidence="1 2">
    <name type="scientific">Ensete ventricosum</name>
    <name type="common">Abyssinian banana</name>
    <name type="synonym">Musa ensete</name>
    <dbReference type="NCBI Taxonomy" id="4639"/>
    <lineage>
        <taxon>Eukaryota</taxon>
        <taxon>Viridiplantae</taxon>
        <taxon>Streptophyta</taxon>
        <taxon>Embryophyta</taxon>
        <taxon>Tracheophyta</taxon>
        <taxon>Spermatophyta</taxon>
        <taxon>Magnoliopsida</taxon>
        <taxon>Liliopsida</taxon>
        <taxon>Zingiberales</taxon>
        <taxon>Musaceae</taxon>
        <taxon>Ensete</taxon>
    </lineage>
</organism>
<dbReference type="EMBL" id="JAQQAF010000009">
    <property type="protein sequence ID" value="KAJ8460534.1"/>
    <property type="molecule type" value="Genomic_DNA"/>
</dbReference>
<dbReference type="Proteomes" id="UP001222027">
    <property type="component" value="Unassembled WGS sequence"/>
</dbReference>
<keyword evidence="2" id="KW-1185">Reference proteome</keyword>
<comment type="caution">
    <text evidence="1">The sequence shown here is derived from an EMBL/GenBank/DDBJ whole genome shotgun (WGS) entry which is preliminary data.</text>
</comment>
<evidence type="ECO:0000313" key="1">
    <source>
        <dbReference type="EMBL" id="KAJ8460534.1"/>
    </source>
</evidence>
<proteinExistence type="predicted"/>
<reference evidence="1 2" key="1">
    <citation type="submission" date="2022-12" db="EMBL/GenBank/DDBJ databases">
        <title>Chromosome-scale assembly of the Ensete ventricosum genome.</title>
        <authorList>
            <person name="Dussert Y."/>
            <person name="Stocks J."/>
            <person name="Wendawek A."/>
            <person name="Woldeyes F."/>
            <person name="Nichols R.A."/>
            <person name="Borrell J.S."/>
        </authorList>
    </citation>
    <scope>NUCLEOTIDE SEQUENCE [LARGE SCALE GENOMIC DNA]</scope>
    <source>
        <strain evidence="2">cv. Maze</strain>
        <tissue evidence="1">Seeds</tissue>
    </source>
</reference>
<name>A0AAV8PUD5_ENSVE</name>
<dbReference type="AlphaFoldDB" id="A0AAV8PUD5"/>
<evidence type="ECO:0000313" key="2">
    <source>
        <dbReference type="Proteomes" id="UP001222027"/>
    </source>
</evidence>